<evidence type="ECO:0000256" key="1">
    <source>
        <dbReference type="SAM" id="MobiDB-lite"/>
    </source>
</evidence>
<keyword evidence="3" id="KW-1185">Reference proteome</keyword>
<sequence length="178" mass="20299">MTAAFVVRDSADLFRGPQVEELDISVDLDRADDAFEIGDAVTKLVDCLRPVPLKTLCLHFCHKAHFHWVDADDTDTSEDEEDDDPDEWPSFNRHQAEDRATADPIHDYLESMDVDAYIHVLADTIPTLEVVRVMFVKPRRSSEKGIWCAQIVRREGEAMEIQKLDKTTEMAIACTEHL</sequence>
<evidence type="ECO:0000313" key="2">
    <source>
        <dbReference type="EMBL" id="THH26962.1"/>
    </source>
</evidence>
<dbReference type="EMBL" id="SGPM01000293">
    <property type="protein sequence ID" value="THH26962.1"/>
    <property type="molecule type" value="Genomic_DNA"/>
</dbReference>
<dbReference type="Proteomes" id="UP000308730">
    <property type="component" value="Unassembled WGS sequence"/>
</dbReference>
<protein>
    <submittedName>
        <fullName evidence="2">Uncharacterized protein</fullName>
    </submittedName>
</protein>
<name>A0A4S4MM11_9APHY</name>
<proteinExistence type="predicted"/>
<dbReference type="AlphaFoldDB" id="A0A4S4MM11"/>
<organism evidence="2 3">
    <name type="scientific">Antrodiella citrinella</name>
    <dbReference type="NCBI Taxonomy" id="2447956"/>
    <lineage>
        <taxon>Eukaryota</taxon>
        <taxon>Fungi</taxon>
        <taxon>Dikarya</taxon>
        <taxon>Basidiomycota</taxon>
        <taxon>Agaricomycotina</taxon>
        <taxon>Agaricomycetes</taxon>
        <taxon>Polyporales</taxon>
        <taxon>Steccherinaceae</taxon>
        <taxon>Antrodiella</taxon>
    </lineage>
</organism>
<feature type="region of interest" description="Disordered" evidence="1">
    <location>
        <begin position="73"/>
        <end position="96"/>
    </location>
</feature>
<evidence type="ECO:0000313" key="3">
    <source>
        <dbReference type="Proteomes" id="UP000308730"/>
    </source>
</evidence>
<accession>A0A4S4MM11</accession>
<comment type="caution">
    <text evidence="2">The sequence shown here is derived from an EMBL/GenBank/DDBJ whole genome shotgun (WGS) entry which is preliminary data.</text>
</comment>
<reference evidence="2 3" key="1">
    <citation type="submission" date="2019-02" db="EMBL/GenBank/DDBJ databases">
        <title>Genome sequencing of the rare red list fungi Antrodiella citrinella (Flaviporus citrinellus).</title>
        <authorList>
            <person name="Buettner E."/>
            <person name="Kellner H."/>
        </authorList>
    </citation>
    <scope>NUCLEOTIDE SEQUENCE [LARGE SCALE GENOMIC DNA]</scope>
    <source>
        <strain evidence="2 3">DSM 108506</strain>
    </source>
</reference>
<gene>
    <name evidence="2" type="ORF">EUX98_g7236</name>
</gene>
<feature type="compositionally biased region" description="Acidic residues" evidence="1">
    <location>
        <begin position="73"/>
        <end position="87"/>
    </location>
</feature>